<feature type="non-terminal residue" evidence="3">
    <location>
        <position position="115"/>
    </location>
</feature>
<sequence>MSSTDSDFLADWERLSQIGRVEGTLGVDREAASEADGEQRRWLAELFRSRGFTVHRDEIGNLFGLLELVPGAPYVLTGSHLDSQPTAGRFDGAYGVLASAYACFRVADRMSSETT</sequence>
<organism evidence="3 4">
    <name type="scientific">Candidatus Agrococcus pullicola</name>
    <dbReference type="NCBI Taxonomy" id="2838429"/>
    <lineage>
        <taxon>Bacteria</taxon>
        <taxon>Bacillati</taxon>
        <taxon>Actinomycetota</taxon>
        <taxon>Actinomycetes</taxon>
        <taxon>Micrococcales</taxon>
        <taxon>Microbacteriaceae</taxon>
        <taxon>Agrococcus</taxon>
    </lineage>
</organism>
<dbReference type="EMBL" id="DXDC01000045">
    <property type="protein sequence ID" value="HIY64984.1"/>
    <property type="molecule type" value="Genomic_DNA"/>
</dbReference>
<evidence type="ECO:0000313" key="3">
    <source>
        <dbReference type="EMBL" id="HIY64984.1"/>
    </source>
</evidence>
<gene>
    <name evidence="3" type="ORF">H9830_01745</name>
</gene>
<dbReference type="AlphaFoldDB" id="A0A9D2C8P0"/>
<dbReference type="GO" id="GO:0016813">
    <property type="term" value="F:hydrolase activity, acting on carbon-nitrogen (but not peptide) bonds, in linear amidines"/>
    <property type="evidence" value="ECO:0007669"/>
    <property type="project" value="InterPro"/>
</dbReference>
<dbReference type="SUPFAM" id="SSF53187">
    <property type="entry name" value="Zn-dependent exopeptidases"/>
    <property type="match status" value="1"/>
</dbReference>
<protein>
    <submittedName>
        <fullName evidence="3">Zn-dependent hydrolase</fullName>
    </submittedName>
</protein>
<dbReference type="Gene3D" id="3.40.630.10">
    <property type="entry name" value="Zn peptidases"/>
    <property type="match status" value="1"/>
</dbReference>
<evidence type="ECO:0000313" key="4">
    <source>
        <dbReference type="Proteomes" id="UP000824005"/>
    </source>
</evidence>
<dbReference type="InterPro" id="IPR010158">
    <property type="entry name" value="Amidase_Cbmase"/>
</dbReference>
<comment type="caution">
    <text evidence="3">The sequence shown here is derived from an EMBL/GenBank/DDBJ whole genome shotgun (WGS) entry which is preliminary data.</text>
</comment>
<dbReference type="PANTHER" id="PTHR32494:SF19">
    <property type="entry name" value="ALLANTOATE DEIMINASE-RELATED"/>
    <property type="match status" value="1"/>
</dbReference>
<evidence type="ECO:0000256" key="1">
    <source>
        <dbReference type="ARBA" id="ARBA00022723"/>
    </source>
</evidence>
<evidence type="ECO:0000256" key="2">
    <source>
        <dbReference type="ARBA" id="ARBA00022801"/>
    </source>
</evidence>
<dbReference type="Proteomes" id="UP000824005">
    <property type="component" value="Unassembled WGS sequence"/>
</dbReference>
<name>A0A9D2C8P0_9MICO</name>
<keyword evidence="1" id="KW-0479">Metal-binding</keyword>
<accession>A0A9D2C8P0</accession>
<dbReference type="GO" id="GO:0046872">
    <property type="term" value="F:metal ion binding"/>
    <property type="evidence" value="ECO:0007669"/>
    <property type="project" value="UniProtKB-KW"/>
</dbReference>
<proteinExistence type="predicted"/>
<dbReference type="PANTHER" id="PTHR32494">
    <property type="entry name" value="ALLANTOATE DEIMINASE-RELATED"/>
    <property type="match status" value="1"/>
</dbReference>
<reference evidence="3" key="1">
    <citation type="journal article" date="2021" name="PeerJ">
        <title>Extensive microbial diversity within the chicken gut microbiome revealed by metagenomics and culture.</title>
        <authorList>
            <person name="Gilroy R."/>
            <person name="Ravi A."/>
            <person name="Getino M."/>
            <person name="Pursley I."/>
            <person name="Horton D.L."/>
            <person name="Alikhan N.F."/>
            <person name="Baker D."/>
            <person name="Gharbi K."/>
            <person name="Hall N."/>
            <person name="Watson M."/>
            <person name="Adriaenssens E.M."/>
            <person name="Foster-Nyarko E."/>
            <person name="Jarju S."/>
            <person name="Secka A."/>
            <person name="Antonio M."/>
            <person name="Oren A."/>
            <person name="Chaudhuri R.R."/>
            <person name="La Ragione R."/>
            <person name="Hildebrand F."/>
            <person name="Pallen M.J."/>
        </authorList>
    </citation>
    <scope>NUCLEOTIDE SEQUENCE</scope>
    <source>
        <strain evidence="3">ChiGjej1B1-98</strain>
    </source>
</reference>
<reference evidence="3" key="2">
    <citation type="submission" date="2021-04" db="EMBL/GenBank/DDBJ databases">
        <authorList>
            <person name="Gilroy R."/>
        </authorList>
    </citation>
    <scope>NUCLEOTIDE SEQUENCE</scope>
    <source>
        <strain evidence="3">ChiGjej1B1-98</strain>
    </source>
</reference>
<keyword evidence="2 3" id="KW-0378">Hydrolase</keyword>